<keyword evidence="4" id="KW-1185">Reference proteome</keyword>
<dbReference type="Proteomes" id="UP001595868">
    <property type="component" value="Unassembled WGS sequence"/>
</dbReference>
<proteinExistence type="inferred from homology"/>
<reference evidence="4" key="1">
    <citation type="journal article" date="2019" name="Int. J. Syst. Evol. Microbiol.">
        <title>The Global Catalogue of Microorganisms (GCM) 10K type strain sequencing project: providing services to taxonomists for standard genome sequencing and annotation.</title>
        <authorList>
            <consortium name="The Broad Institute Genomics Platform"/>
            <consortium name="The Broad Institute Genome Sequencing Center for Infectious Disease"/>
            <person name="Wu L."/>
            <person name="Ma J."/>
        </authorList>
    </citation>
    <scope>NUCLEOTIDE SEQUENCE [LARGE SCALE GENOMIC DNA]</scope>
    <source>
        <strain evidence="4">2902at01</strain>
    </source>
</reference>
<dbReference type="EMBL" id="JBHSBN010000006">
    <property type="protein sequence ID" value="MFC4106602.1"/>
    <property type="molecule type" value="Genomic_DNA"/>
</dbReference>
<evidence type="ECO:0000313" key="4">
    <source>
        <dbReference type="Proteomes" id="UP001595868"/>
    </source>
</evidence>
<accession>A0ABV8KKL3</accession>
<feature type="domain" description="Cell envelope-related transcriptional attenuator" evidence="2">
    <location>
        <begin position="62"/>
        <end position="215"/>
    </location>
</feature>
<dbReference type="Gene3D" id="3.40.630.190">
    <property type="entry name" value="LCP protein"/>
    <property type="match status" value="1"/>
</dbReference>
<comment type="similarity">
    <text evidence="1">Belongs to the LytR/CpsA/Psr (LCP) family.</text>
</comment>
<name>A0ABV8KKL3_9ACTN</name>
<protein>
    <submittedName>
        <fullName evidence="3">LCP family protein</fullName>
    </submittedName>
</protein>
<gene>
    <name evidence="3" type="ORF">ACFOX0_11720</name>
</gene>
<evidence type="ECO:0000256" key="1">
    <source>
        <dbReference type="ARBA" id="ARBA00006068"/>
    </source>
</evidence>
<dbReference type="InterPro" id="IPR004474">
    <property type="entry name" value="LytR_CpsA_psr"/>
</dbReference>
<dbReference type="NCBIfam" id="TIGR00350">
    <property type="entry name" value="lytR_cpsA_psr"/>
    <property type="match status" value="1"/>
</dbReference>
<organism evidence="3 4">
    <name type="scientific">Micromonospora zhanjiangensis</name>
    <dbReference type="NCBI Taxonomy" id="1522057"/>
    <lineage>
        <taxon>Bacteria</taxon>
        <taxon>Bacillati</taxon>
        <taxon>Actinomycetota</taxon>
        <taxon>Actinomycetes</taxon>
        <taxon>Micromonosporales</taxon>
        <taxon>Micromonosporaceae</taxon>
        <taxon>Micromonospora</taxon>
    </lineage>
</organism>
<dbReference type="Pfam" id="PF03816">
    <property type="entry name" value="LytR_cpsA_psr"/>
    <property type="match status" value="1"/>
</dbReference>
<sequence>MIFAVVAGVGLRALTERYDRSVARQSLLDPAARRANGTASGPLNFLLVGSDQRPNASDSDARSDTIVIVHVPDGLRQAYLISVPRDLYVAIPPTATYPGGDDKINSAFEHGGGGQGGTRLLSATLSQLTGIRFDGAALIDFSGFEKVIDLVDGVRMCVDEPVRSIHTGTVFPVGCQQMDGARALDYARQRYGLPGGDFDRQRHQQQLLRAIMDRVAGADLLTSPLKFDRLIRAIGSAFTVDSNGAPIEDLVFGLRHLTAGSLVGVQLPSHAKDIDGISYVLLDPTADVLFRAVREAGMAHWVRDNPSWINRL</sequence>
<dbReference type="RefSeq" id="WP_377544892.1">
    <property type="nucleotide sequence ID" value="NZ_JBHSBN010000006.1"/>
</dbReference>
<comment type="caution">
    <text evidence="3">The sequence shown here is derived from an EMBL/GenBank/DDBJ whole genome shotgun (WGS) entry which is preliminary data.</text>
</comment>
<dbReference type="PANTHER" id="PTHR33392">
    <property type="entry name" value="POLYISOPRENYL-TEICHOIC ACID--PEPTIDOGLYCAN TEICHOIC ACID TRANSFERASE TAGU"/>
    <property type="match status" value="1"/>
</dbReference>
<dbReference type="PANTHER" id="PTHR33392:SF6">
    <property type="entry name" value="POLYISOPRENYL-TEICHOIC ACID--PEPTIDOGLYCAN TEICHOIC ACID TRANSFERASE TAGU"/>
    <property type="match status" value="1"/>
</dbReference>
<evidence type="ECO:0000313" key="3">
    <source>
        <dbReference type="EMBL" id="MFC4106602.1"/>
    </source>
</evidence>
<evidence type="ECO:0000259" key="2">
    <source>
        <dbReference type="Pfam" id="PF03816"/>
    </source>
</evidence>
<dbReference type="InterPro" id="IPR050922">
    <property type="entry name" value="LytR/CpsA/Psr_CW_biosynth"/>
</dbReference>